<keyword evidence="1" id="KW-0378">Hydrolase</keyword>
<dbReference type="EMBL" id="SSTG01000104">
    <property type="protein sequence ID" value="THG46819.1"/>
    <property type="molecule type" value="Genomic_DNA"/>
</dbReference>
<keyword evidence="1" id="KW-0326">Glycosidase</keyword>
<accession>A0AC61S4E0</accession>
<protein>
    <submittedName>
        <fullName evidence="1">Phosphodiester glycosidase family protein</fullName>
    </submittedName>
</protein>
<name>A0AC61S4E0_9BACT</name>
<reference evidence="1" key="1">
    <citation type="submission" date="2019-04" db="EMBL/GenBank/DDBJ databases">
        <title>Microbes associate with the intestines of laboratory mice.</title>
        <authorList>
            <person name="Navarre W."/>
            <person name="Wong E."/>
            <person name="Huang K.C."/>
            <person name="Tropini C."/>
            <person name="Ng K."/>
            <person name="Yu B."/>
        </authorList>
    </citation>
    <scope>NUCLEOTIDE SEQUENCE</scope>
    <source>
        <strain evidence="1">NM86_A22</strain>
    </source>
</reference>
<sequence>MLFLHWLYTDSQNLTMPLAKTELLPFNNTKNMLKHFFFSAMLMTAGALPLAAGTETWTVGKDTWDVETTTAELCPGVKYTLVNWITNRSTARPGSRMHVIEADLTNPKISVENVKIDAMTGNRTLTNHAKAVHKADHQVVAGANANFWITSPETGNYACMGTQPHGICISNGIMYTDHTPGYWAHCGGPVTNTGILAFDQDGKCYLDYTKVQKANNDEGSGVQFAAINTRIGHRMNLTMCNRFVDAGQASIFTRQYGTDKKFRVGDLSGPVGTWTPTMGNHGYIEILLDYADGVTAMNTGGVTDYVIKEMRFNPEEVGSLGNHDLAIVGRNTYATVPNENWKVGDLIKIDTKLNFVSMGSPERITNATSGNVLAMKNGEILPLTTHVSQSYNTSLNARTVYGTNAEGTKFWIITCEHNVTDQTTKAKKYQGFSLEQLCIMGRDKFGVENATQVDCGGSAQMYANGGQVAASYDASGKRAVYNGMFVMYNDSDVTIPAPGSNDNEPEPAPDPDKDWTDSGERAHFAYDLATVADAKIPTVTYRLTGNVKAVDIILTNRTIDTDVITIEGGVNEGLNSVYVNDERLTPGATYDWTVKVHSLPVSGTSHFFHDAPEKLDARGGVGVVTNPESKAYGKVITSMGYAQGFGLYSPSLEKEGTYHNEMAPWQASNRSSNYRLAMRDHSIAYACDFSDKGAGYWKFDPESPETTPDNLAGGVNDGTGCFKMEGSDDCVGSGASGIGFQGTGEDTRLWVFAEDWPAGNSAYKGILARWDIGTADKVTRGVNAAYGDLAGNKLFANQNVCITGTPDGIFAAQNRGAGANTTGCPGFIYTDINGNILFNSGNFPALFNSCGGSVAISDDLSMFAVAGRSENIKVFSVKWEENVPTFTYVADVNDTKHVTEVSQLAFDPAGNLYAWQRSTSADHAGLFGYSWKNDNPVATTPAKSEYSIVAQQFSGIDDIATDNANAAPVFYTIQGVRVDASQLTPGLYIKVTGNKTEKVVIK</sequence>
<comment type="caution">
    <text evidence="1">The sequence shown here is derived from an EMBL/GenBank/DDBJ whole genome shotgun (WGS) entry which is preliminary data.</text>
</comment>
<keyword evidence="2" id="KW-1185">Reference proteome</keyword>
<evidence type="ECO:0000313" key="1">
    <source>
        <dbReference type="EMBL" id="THG46819.1"/>
    </source>
</evidence>
<organism evidence="1 2">
    <name type="scientific">Muribaculum caecicola</name>
    <dbReference type="NCBI Taxonomy" id="3038144"/>
    <lineage>
        <taxon>Bacteria</taxon>
        <taxon>Pseudomonadati</taxon>
        <taxon>Bacteroidota</taxon>
        <taxon>Bacteroidia</taxon>
        <taxon>Bacteroidales</taxon>
        <taxon>Muribaculaceae</taxon>
        <taxon>Muribaculum</taxon>
    </lineage>
</organism>
<gene>
    <name evidence="1" type="ORF">E5990_08090</name>
</gene>
<evidence type="ECO:0000313" key="2">
    <source>
        <dbReference type="Proteomes" id="UP000305401"/>
    </source>
</evidence>
<proteinExistence type="predicted"/>
<dbReference type="Proteomes" id="UP000305401">
    <property type="component" value="Unassembled WGS sequence"/>
</dbReference>